<feature type="region of interest" description="Disordered" evidence="1">
    <location>
        <begin position="458"/>
        <end position="515"/>
    </location>
</feature>
<feature type="compositionally biased region" description="Polar residues" evidence="1">
    <location>
        <begin position="1739"/>
        <end position="1767"/>
    </location>
</feature>
<protein>
    <submittedName>
        <fullName evidence="2">Uncharacterized protein</fullName>
    </submittedName>
</protein>
<feature type="region of interest" description="Disordered" evidence="1">
    <location>
        <begin position="24"/>
        <end position="104"/>
    </location>
</feature>
<feature type="compositionally biased region" description="Polar residues" evidence="1">
    <location>
        <begin position="2261"/>
        <end position="2294"/>
    </location>
</feature>
<feature type="compositionally biased region" description="Pro residues" evidence="1">
    <location>
        <begin position="2296"/>
        <end position="2310"/>
    </location>
</feature>
<feature type="region of interest" description="Disordered" evidence="1">
    <location>
        <begin position="1839"/>
        <end position="1964"/>
    </location>
</feature>
<feature type="region of interest" description="Disordered" evidence="1">
    <location>
        <begin position="238"/>
        <end position="266"/>
    </location>
</feature>
<dbReference type="PANTHER" id="PTHR47096:SF1">
    <property type="entry name" value="MISSHAPEN LIKE KINASE 1"/>
    <property type="match status" value="1"/>
</dbReference>
<feature type="region of interest" description="Disordered" evidence="1">
    <location>
        <begin position="1109"/>
        <end position="1827"/>
    </location>
</feature>
<feature type="region of interest" description="Disordered" evidence="1">
    <location>
        <begin position="316"/>
        <end position="354"/>
    </location>
</feature>
<feature type="compositionally biased region" description="Polar residues" evidence="1">
    <location>
        <begin position="971"/>
        <end position="983"/>
    </location>
</feature>
<feature type="compositionally biased region" description="Basic and acidic residues" evidence="1">
    <location>
        <begin position="162"/>
        <end position="171"/>
    </location>
</feature>
<dbReference type="GO" id="GO:0005829">
    <property type="term" value="C:cytosol"/>
    <property type="evidence" value="ECO:0007669"/>
    <property type="project" value="TreeGrafter"/>
</dbReference>
<evidence type="ECO:0000256" key="1">
    <source>
        <dbReference type="SAM" id="MobiDB-lite"/>
    </source>
</evidence>
<feature type="region of interest" description="Disordered" evidence="1">
    <location>
        <begin position="559"/>
        <end position="757"/>
    </location>
</feature>
<name>A0A4P7NTL3_PYROR</name>
<evidence type="ECO:0000313" key="3">
    <source>
        <dbReference type="Proteomes" id="UP000294847"/>
    </source>
</evidence>
<feature type="compositionally biased region" description="Low complexity" evidence="1">
    <location>
        <begin position="1928"/>
        <end position="1957"/>
    </location>
</feature>
<feature type="compositionally biased region" description="Basic and acidic residues" evidence="1">
    <location>
        <begin position="679"/>
        <end position="688"/>
    </location>
</feature>
<feature type="compositionally biased region" description="Pro residues" evidence="1">
    <location>
        <begin position="2112"/>
        <end position="2128"/>
    </location>
</feature>
<feature type="compositionally biased region" description="Polar residues" evidence="1">
    <location>
        <begin position="842"/>
        <end position="855"/>
    </location>
</feature>
<dbReference type="InterPro" id="IPR051700">
    <property type="entry name" value="STE20_Ser-Thr_kinase"/>
</dbReference>
<feature type="region of interest" description="Disordered" evidence="1">
    <location>
        <begin position="772"/>
        <end position="1097"/>
    </location>
</feature>
<feature type="region of interest" description="Disordered" evidence="1">
    <location>
        <begin position="399"/>
        <end position="424"/>
    </location>
</feature>
<sequence>MSKPELLSVGSCLSSTCLEDRDKLDRIWSSSPNSQSPNSSPQPTSPHTAAAAAWARSTVVTSPALTPSPQRKGANDSTSLSQLHHRLRPLAAPPQEAITTTNNTAAAGSVIVFKQDQFDANRHATAPGTSFSSELAPAQSPPPPVSNSIATVISSPDLQLSPHEHPARLNCDENDSSATRPKLNPKSPDLDVAAVAPARNIGELNSNGLHTAPLSPVITGDKPGHLGDAAGNNDLALEGAATVAPNGRDRPEEEPERSEGDGQEANTDFADATWDEDGDDHFTLVTPQSIELKPAKGQVRIVTPRRGSANNMIFGHKQQGQQDQQQHQQQGQQQQQYFLPQQNQQQQQQNFQQYGQPQQFLPQGQGQFVQLTPQQQQMLQQQFLQQQYQLQQLQMQQRQQQQQQPQQPQQPQQNPNQYQNQQFQLQPQEAYQQEYPDENVGRQSSFVGLPLIRRTSTFSKSLSKSSDDFKGIAGVSPDPGPGPGARSEQELFSQIPIPPIPQDPEPGTSTQLSYTQTPIHMSKPIFPFTPVAPAGNFEVKSPVGQPGRYVEHGWQVDSPVEAKAPPGKSFGGVPQQQPKSQPPAPQPQTRKATVESGNTSPPVRNQTGFSPPIPTGNGKHLHTPPTGGPGWTLQETKPMEPLRAVRPRQSQLNMGDQYALDKETGASSRVSSSPPSSPEYRRDDEKDSPGGSRSTPGRKAKRNTGLPATGLGVSQQQQQQQQRFDEMSPLEPPKPIFDPNGITRTQTNESVESNGSLLGKLRSRFNHEKAMTMSANTAAGNAPSGGRLSVDQTRRNADNVSLAPSYDGTPGKKKNRGSWLGLRGEKKAGEQTEVDGEASGEQLVSSPVKSTTFGRNGNGPQSAQAAQTGPQQPGGPAAGAPGRPSTSDARPNGMPVTAPQGGAAQPGQKQSLSNKLSGLLNTITDSKPPKQPQHQPPSSSHGLNPVMEEQSGNQNRFGQGLRPVTAGAPLSSGQQQSNMTGFNSGQTQPGQPQSGAPVQTELSNKQESMKPSQQPGAQPRIGLSAHPALVGTQGPATRQRSDTANSRPFTSASNMPAQQTSDAESMNLGLPPRTKTGGAPSIAESERSAKRVSSTSAFLSGLFGIKAGKGKESKSQAGQSQMTPLNQTGMGGSAPPNGPQPGQPVPIQLGRGMPVPGQPFLIQQQPGQPPIVVQPGPPGAPQPQHTQRMVLVPGPDGRLVMMPIPPGMEIQMRPRPGLPGQQPSMTLVPTLQPQQQVSHGAPGSSPPIPQGPPGQKPTQWPLGSDGSPQPNQSQQASTNATPAHSPPMAGANGSQWLASGAQGQVAPGSMAGNAQIQQQFQPVQQVPIRGQSPDHRTLPSQMLPPGASADQSAALNQPFANAAATQHTERKPAGLQPHAQNPNDFGNTERAGTPPKSKHDSRRSSVSSAQHSPQLVPHGSPHVRRVSTPSLSLGQHGSPGFQPAGVSMQMGATAVPGTQSAQAPARTTTSPLPSPGLANQAQHPSTSPQASPGLVSQMGQLNLGQGPPQGIQMQGQAPGQMTPGQQPVQAQQPPQQQPQAGMQGQQQKPQVLPEESPAIPWQTYNNQAPAQGGRRASNTSGALTEHQSSASRFFNKLANVGSGGPQQRQEQKADKKADKKMEKKAEKKKSGLGLFNMKSSKQEEPVAAQAQPVRLGPPPGGPQYGDKGPPTMYGQPINGLNGAAQQQPQGAQQSPPVGAPANQSQVNQQPIVQGQQQGQQQLQAQGPQGAQAQGHKPMGQQSQLQPGAPTSQAQGSGIPNTAGFTQSPPLPGAPFYSPGAVPEPLFKTNRKATQPQQDTSSSQPKQNAATQPQSNEPTYAPVGIPAGYATVRSEGRMLQHGGSPYLVSHGSFPNQYVGHPAFQSPQNTPPQQQQQQQWSNSSTPPLGQQQQQPQPQQYQQPGNYQMGAHGMQGQGFNTMQGPGYMGTQSQEQQFINQQQLQQLAQQQMQQHQGQQHQYPPPMSSGFNQGVGQPQQLVMQQPQPQHFNVKQGVPGQQGQQQYLGQTPPISGGNFVNMGNFVGSTPPTQGGQFSPPQPGSQQGSQHGSPAPGTAPFQAPQQQYMQQHQQQHQQHQYPQQHSHTPSPSPSPAPNMVYQGALQAVGQPGSGRPTPSQSPDPAQPQTTSPPLPHIMHPGSPHSYPLPESARATTFSPVNPAAGAMPNPPLPQRSQMGMIPEGAAQQQPQLHQQQSMQHLNDVELQRQNSMISQVSSVHPVGGFASANEVSRMTSGAGSSEGSSGGQTAAPVVSSAETSPVPEQHSKMASINSQQTNQRYAQGQFENIYDTSPRLQSNTHSSPPPMVTASPPPPMPVTSQAASRPPHAVYSPPVSQAVYPPIPQPVGPPVRSTDQQAQQQDQLRAQSASPPSQSSNAAPAAAAATAAAAVGPSVAVIHSHSPEPPSPTDEEIRKVGGTTTGHLTVDGGSEENGAGGSNGELGRKPTIRATSAEQYEEAKRKMLLRDLEEKIPVFIQDDPPPIKKEEEATVPKMSATSYPGQEWNPYGDGFETWED</sequence>
<feature type="compositionally biased region" description="Low complexity" evidence="1">
    <location>
        <begin position="318"/>
        <end position="354"/>
    </location>
</feature>
<feature type="region of interest" description="Disordered" evidence="1">
    <location>
        <begin position="121"/>
        <end position="189"/>
    </location>
</feature>
<feature type="compositionally biased region" description="Polar residues" evidence="1">
    <location>
        <begin position="742"/>
        <end position="756"/>
    </location>
</feature>
<feature type="compositionally biased region" description="Polar residues" evidence="1">
    <location>
        <begin position="1115"/>
        <end position="1128"/>
    </location>
</feature>
<feature type="compositionally biased region" description="Low complexity" evidence="1">
    <location>
        <begin position="1793"/>
        <end position="1806"/>
    </location>
</feature>
<feature type="compositionally biased region" description="Basic and acidic residues" evidence="1">
    <location>
        <begin position="1609"/>
        <end position="1629"/>
    </location>
</feature>
<feature type="compositionally biased region" description="Polar residues" evidence="1">
    <location>
        <begin position="589"/>
        <end position="609"/>
    </location>
</feature>
<feature type="compositionally biased region" description="Polar residues" evidence="1">
    <location>
        <begin position="1034"/>
        <end position="1064"/>
    </location>
</feature>
<feature type="compositionally biased region" description="Polar residues" evidence="1">
    <location>
        <begin position="1456"/>
        <end position="1490"/>
    </location>
</feature>
<feature type="compositionally biased region" description="Low complexity" evidence="1">
    <location>
        <begin position="2343"/>
        <end position="2389"/>
    </location>
</feature>
<dbReference type="Proteomes" id="UP000294847">
    <property type="component" value="Chromosome 7"/>
</dbReference>
<feature type="compositionally biased region" description="Low complexity" evidence="1">
    <location>
        <begin position="1497"/>
        <end position="1551"/>
    </location>
</feature>
<feature type="compositionally biased region" description="Pro residues" evidence="1">
    <location>
        <begin position="1244"/>
        <end position="1255"/>
    </location>
</feature>
<feature type="compositionally biased region" description="Low complexity" evidence="1">
    <location>
        <begin position="984"/>
        <end position="995"/>
    </location>
</feature>
<feature type="compositionally biased region" description="Polar residues" evidence="1">
    <location>
        <begin position="1807"/>
        <end position="1817"/>
    </location>
</feature>
<dbReference type="EMBL" id="CP034210">
    <property type="protein sequence ID" value="QBZ65811.1"/>
    <property type="molecule type" value="Genomic_DNA"/>
</dbReference>
<feature type="compositionally biased region" description="Low complexity" evidence="1">
    <location>
        <begin position="1863"/>
        <end position="1905"/>
    </location>
</feature>
<feature type="compositionally biased region" description="Low complexity" evidence="1">
    <location>
        <begin position="1353"/>
        <end position="1364"/>
    </location>
</feature>
<proteinExistence type="predicted"/>
<feature type="compositionally biased region" description="Polar residues" evidence="1">
    <location>
        <begin position="58"/>
        <end position="82"/>
    </location>
</feature>
<feature type="compositionally biased region" description="Polar residues" evidence="1">
    <location>
        <begin position="909"/>
        <end position="925"/>
    </location>
</feature>
<feature type="compositionally biased region" description="Low complexity" evidence="1">
    <location>
        <begin position="1158"/>
        <end position="1174"/>
    </location>
</feature>
<feature type="compositionally biased region" description="Basic and acidic residues" evidence="1">
    <location>
        <begin position="2474"/>
        <end position="2483"/>
    </location>
</feature>
<accession>A0A4P7NTL3</accession>
<feature type="region of interest" description="Disordered" evidence="1">
    <location>
        <begin position="1985"/>
        <end position="2190"/>
    </location>
</feature>
<feature type="compositionally biased region" description="Low complexity" evidence="1">
    <location>
        <begin position="29"/>
        <end position="55"/>
    </location>
</feature>
<feature type="compositionally biased region" description="Low complexity" evidence="1">
    <location>
        <begin position="898"/>
        <end position="908"/>
    </location>
</feature>
<dbReference type="PANTHER" id="PTHR47096">
    <property type="entry name" value="MISSHAPEN LIKE KINASE 1"/>
    <property type="match status" value="1"/>
</dbReference>
<evidence type="ECO:0000313" key="2">
    <source>
        <dbReference type="EMBL" id="QBZ65811.1"/>
    </source>
</evidence>
<feature type="region of interest" description="Disordered" evidence="1">
    <location>
        <begin position="2469"/>
        <end position="2509"/>
    </location>
</feature>
<organism evidence="2 3">
    <name type="scientific">Pyricularia oryzae</name>
    <name type="common">Rice blast fungus</name>
    <name type="synonym">Magnaporthe oryzae</name>
    <dbReference type="NCBI Taxonomy" id="318829"/>
    <lineage>
        <taxon>Eukaryota</taxon>
        <taxon>Fungi</taxon>
        <taxon>Dikarya</taxon>
        <taxon>Ascomycota</taxon>
        <taxon>Pezizomycotina</taxon>
        <taxon>Sordariomycetes</taxon>
        <taxon>Sordariomycetidae</taxon>
        <taxon>Magnaporthales</taxon>
        <taxon>Pyriculariaceae</taxon>
        <taxon>Pyricularia</taxon>
    </lineage>
</organism>
<reference evidence="2 3" key="1">
    <citation type="journal article" date="2019" name="Mol. Biol. Evol.">
        <title>Blast fungal genomes show frequent chromosomal changes, gene gains and losses, and effector gene turnover.</title>
        <authorList>
            <person name="Gomez Luciano L.B."/>
            <person name="Jason Tsai I."/>
            <person name="Chuma I."/>
            <person name="Tosa Y."/>
            <person name="Chen Y.H."/>
            <person name="Li J.Y."/>
            <person name="Li M.Y."/>
            <person name="Jade Lu M.Y."/>
            <person name="Nakayashiki H."/>
            <person name="Li W.H."/>
        </authorList>
    </citation>
    <scope>NUCLEOTIDE SEQUENCE [LARGE SCALE GENOMIC DNA]</scope>
    <source>
        <strain evidence="2">MZ5-1-6</strain>
    </source>
</reference>
<feature type="region of interest" description="Disordered" evidence="1">
    <location>
        <begin position="2221"/>
        <end position="2448"/>
    </location>
</feature>
<feature type="compositionally biased region" description="Low complexity" evidence="1">
    <location>
        <begin position="2180"/>
        <end position="2190"/>
    </location>
</feature>
<feature type="compositionally biased region" description="Low complexity" evidence="1">
    <location>
        <begin position="1682"/>
        <end position="1734"/>
    </location>
</feature>
<gene>
    <name evidence="2" type="ORF">PoMZ_12775</name>
</gene>
<feature type="compositionally biased region" description="Polar residues" evidence="1">
    <location>
        <begin position="1576"/>
        <end position="1592"/>
    </location>
</feature>
<feature type="compositionally biased region" description="Polar residues" evidence="1">
    <location>
        <begin position="1221"/>
        <end position="1238"/>
    </location>
</feature>
<feature type="compositionally biased region" description="Low complexity" evidence="1">
    <location>
        <begin position="1315"/>
        <end position="1328"/>
    </location>
</feature>
<feature type="compositionally biased region" description="Polar residues" evidence="1">
    <location>
        <begin position="146"/>
        <end position="158"/>
    </location>
</feature>
<feature type="compositionally biased region" description="Polar residues" evidence="1">
    <location>
        <begin position="996"/>
        <end position="1016"/>
    </location>
</feature>
<feature type="compositionally biased region" description="Low complexity" evidence="1">
    <location>
        <begin position="1985"/>
        <end position="2082"/>
    </location>
</feature>
<feature type="compositionally biased region" description="Low complexity" evidence="1">
    <location>
        <begin position="859"/>
        <end position="884"/>
    </location>
</feature>
<feature type="compositionally biased region" description="Polar residues" evidence="1">
    <location>
        <begin position="1266"/>
        <end position="1282"/>
    </location>
</feature>